<organism evidence="4 5">
    <name type="scientific">Calicophoron daubneyi</name>
    <name type="common">Rumen fluke</name>
    <name type="synonym">Paramphistomum daubneyi</name>
    <dbReference type="NCBI Taxonomy" id="300641"/>
    <lineage>
        <taxon>Eukaryota</taxon>
        <taxon>Metazoa</taxon>
        <taxon>Spiralia</taxon>
        <taxon>Lophotrochozoa</taxon>
        <taxon>Platyhelminthes</taxon>
        <taxon>Trematoda</taxon>
        <taxon>Digenea</taxon>
        <taxon>Plagiorchiida</taxon>
        <taxon>Pronocephalata</taxon>
        <taxon>Paramphistomoidea</taxon>
        <taxon>Paramphistomidae</taxon>
        <taxon>Calicophoron</taxon>
    </lineage>
</organism>
<evidence type="ECO:0000313" key="5">
    <source>
        <dbReference type="Proteomes" id="UP001497525"/>
    </source>
</evidence>
<evidence type="ECO:0000256" key="1">
    <source>
        <dbReference type="ARBA" id="ARBA00005578"/>
    </source>
</evidence>
<dbReference type="InterPro" id="IPR050961">
    <property type="entry name" value="BolA/IbaG_stress_morph_reg"/>
</dbReference>
<name>A0AAV2TS44_CALDB</name>
<reference evidence="4" key="1">
    <citation type="submission" date="2024-06" db="EMBL/GenBank/DDBJ databases">
        <authorList>
            <person name="Liu X."/>
            <person name="Lenzi L."/>
            <person name="Haldenby T S."/>
            <person name="Uol C."/>
        </authorList>
    </citation>
    <scope>NUCLEOTIDE SEQUENCE</scope>
</reference>
<dbReference type="PANTHER" id="PTHR46229:SF2">
    <property type="entry name" value="BOLA-LIKE PROTEIN 1"/>
    <property type="match status" value="1"/>
</dbReference>
<comment type="caution">
    <text evidence="4">The sequence shown here is derived from an EMBL/GenBank/DDBJ whole genome shotgun (WGS) entry which is preliminary data.</text>
</comment>
<dbReference type="Pfam" id="PF01722">
    <property type="entry name" value="BolA"/>
    <property type="match status" value="1"/>
</dbReference>
<evidence type="ECO:0000256" key="3">
    <source>
        <dbReference type="SAM" id="MobiDB-lite"/>
    </source>
</evidence>
<dbReference type="InterPro" id="IPR036065">
    <property type="entry name" value="BolA-like_sf"/>
</dbReference>
<dbReference type="AlphaFoldDB" id="A0AAV2TS44"/>
<evidence type="ECO:0000313" key="4">
    <source>
        <dbReference type="EMBL" id="CAL5140197.1"/>
    </source>
</evidence>
<dbReference type="InterPro" id="IPR002634">
    <property type="entry name" value="BolA"/>
</dbReference>
<dbReference type="SUPFAM" id="SSF82657">
    <property type="entry name" value="BolA-like"/>
    <property type="match status" value="1"/>
</dbReference>
<evidence type="ECO:0008006" key="6">
    <source>
        <dbReference type="Google" id="ProtNLM"/>
    </source>
</evidence>
<comment type="similarity">
    <text evidence="1 2">Belongs to the BolA/IbaG family.</text>
</comment>
<feature type="region of interest" description="Disordered" evidence="3">
    <location>
        <begin position="77"/>
        <end position="100"/>
    </location>
</feature>
<gene>
    <name evidence="4" type="ORF">CDAUBV1_LOCUS15372</name>
</gene>
<protein>
    <recommendedName>
        <fullName evidence="6">BolA-like protein 1</fullName>
    </recommendedName>
</protein>
<proteinExistence type="inferred from homology"/>
<sequence length="109" mass="12055">MKAVNTTANRVGIADVQFVTSCFCSPGEETHFAITIVSPRFANLPDVQRQRLIYKSLKEELSSRIHALSINARSVDETLKPHGTPSCPNRHSDKCRENAGGQCNCKKEP</sequence>
<evidence type="ECO:0000256" key="2">
    <source>
        <dbReference type="RuleBase" id="RU003860"/>
    </source>
</evidence>
<dbReference type="PANTHER" id="PTHR46229">
    <property type="entry name" value="BOLA TRANSCRIPTION REGULATOR"/>
    <property type="match status" value="1"/>
</dbReference>
<accession>A0AAV2TS44</accession>
<dbReference type="EMBL" id="CAXLJL010000711">
    <property type="protein sequence ID" value="CAL5140197.1"/>
    <property type="molecule type" value="Genomic_DNA"/>
</dbReference>
<dbReference type="Proteomes" id="UP001497525">
    <property type="component" value="Unassembled WGS sequence"/>
</dbReference>
<dbReference type="Gene3D" id="3.30.300.90">
    <property type="entry name" value="BolA-like"/>
    <property type="match status" value="1"/>
</dbReference>